<evidence type="ECO:0000313" key="2">
    <source>
        <dbReference type="EMBL" id="KIE48219.1"/>
    </source>
</evidence>
<evidence type="ECO:0000259" key="1">
    <source>
        <dbReference type="PROSITE" id="PS51186"/>
    </source>
</evidence>
<dbReference type="OrthoDB" id="2858212at2"/>
<dbReference type="Gene3D" id="3.40.630.30">
    <property type="match status" value="1"/>
</dbReference>
<dbReference type="PANTHER" id="PTHR43617">
    <property type="entry name" value="L-AMINO ACID N-ACETYLTRANSFERASE"/>
    <property type="match status" value="1"/>
</dbReference>
<name>A0A0C1U682_9CLOT</name>
<dbReference type="RefSeq" id="WP_052267901.1">
    <property type="nucleotide sequence ID" value="NZ_AYSO01000011.1"/>
</dbReference>
<gene>
    <name evidence="2" type="ORF">U732_4044</name>
</gene>
<sequence>MTLENYSKEIDIYNLGDGYELQRAEHEIFSKYYATYYGLQKANGWFKKNYGIMRSIIDEEDECFWILKDGRKIGGALIKPNFIEGVFLIPPYSDEYEVLRKLKEILIFWSDFSKPIEASTVDSFQVELYEKLGFIKVESGRWMIRPTEVFNINWEDNYYVTSPKREDELEMGKLLHEAFQNNEGLNFNYSVDEYTKWIKEYFDSNLDVEILNRASTLVYGKATKELVGVCYISMWEEWPLVSQIAVKPSYAGKGIGSKMLKSALTVLNEEYPVIRLYVYAGNKAEELYHNLGFLKGLQLTDMKLGIIEK</sequence>
<dbReference type="EMBL" id="AYSO01000011">
    <property type="protein sequence ID" value="KIE48219.1"/>
    <property type="molecule type" value="Genomic_DNA"/>
</dbReference>
<dbReference type="PROSITE" id="PS51186">
    <property type="entry name" value="GNAT"/>
    <property type="match status" value="1"/>
</dbReference>
<dbReference type="SUPFAM" id="SSF55729">
    <property type="entry name" value="Acyl-CoA N-acyltransferases (Nat)"/>
    <property type="match status" value="1"/>
</dbReference>
<organism evidence="2 3">
    <name type="scientific">Clostridium argentinense CDC 2741</name>
    <dbReference type="NCBI Taxonomy" id="1418104"/>
    <lineage>
        <taxon>Bacteria</taxon>
        <taxon>Bacillati</taxon>
        <taxon>Bacillota</taxon>
        <taxon>Clostridia</taxon>
        <taxon>Eubacteriales</taxon>
        <taxon>Clostridiaceae</taxon>
        <taxon>Clostridium</taxon>
    </lineage>
</organism>
<dbReference type="InterPro" id="IPR016181">
    <property type="entry name" value="Acyl_CoA_acyltransferase"/>
</dbReference>
<accession>A0A0C1U682</accession>
<dbReference type="CDD" id="cd04301">
    <property type="entry name" value="NAT_SF"/>
    <property type="match status" value="1"/>
</dbReference>
<evidence type="ECO:0000313" key="3">
    <source>
        <dbReference type="Proteomes" id="UP000031366"/>
    </source>
</evidence>
<protein>
    <submittedName>
        <fullName evidence="2">Acetyltransferase family protein</fullName>
    </submittedName>
</protein>
<dbReference type="GO" id="GO:0016747">
    <property type="term" value="F:acyltransferase activity, transferring groups other than amino-acyl groups"/>
    <property type="evidence" value="ECO:0007669"/>
    <property type="project" value="InterPro"/>
</dbReference>
<dbReference type="AlphaFoldDB" id="A0A0C1U682"/>
<feature type="domain" description="N-acetyltransferase" evidence="1">
    <location>
        <begin position="158"/>
        <end position="309"/>
    </location>
</feature>
<proteinExistence type="predicted"/>
<keyword evidence="3" id="KW-1185">Reference proteome</keyword>
<keyword evidence="2" id="KW-0808">Transferase</keyword>
<reference evidence="2 3" key="1">
    <citation type="journal article" date="2015" name="Infect. Genet. Evol.">
        <title>Genomic sequences of six botulinum neurotoxin-producing strains representing three clostridial species illustrate the mobility and diversity of botulinum neurotoxin genes.</title>
        <authorList>
            <person name="Smith T.J."/>
            <person name="Hill K.K."/>
            <person name="Xie G."/>
            <person name="Foley B.T."/>
            <person name="Williamson C.H."/>
            <person name="Foster J.T."/>
            <person name="Johnson S.L."/>
            <person name="Chertkov O."/>
            <person name="Teshima H."/>
            <person name="Gibbons H.S."/>
            <person name="Johnsky L.A."/>
            <person name="Karavis M.A."/>
            <person name="Smith L.A."/>
        </authorList>
    </citation>
    <scope>NUCLEOTIDE SEQUENCE [LARGE SCALE GENOMIC DNA]</scope>
    <source>
        <strain evidence="2 3">CDC 2741</strain>
    </source>
</reference>
<comment type="caution">
    <text evidence="2">The sequence shown here is derived from an EMBL/GenBank/DDBJ whole genome shotgun (WGS) entry which is preliminary data.</text>
</comment>
<dbReference type="Pfam" id="PF00583">
    <property type="entry name" value="Acetyltransf_1"/>
    <property type="match status" value="1"/>
</dbReference>
<dbReference type="Proteomes" id="UP000031366">
    <property type="component" value="Unassembled WGS sequence"/>
</dbReference>
<dbReference type="InterPro" id="IPR000182">
    <property type="entry name" value="GNAT_dom"/>
</dbReference>
<dbReference type="InterPro" id="IPR050276">
    <property type="entry name" value="MshD_Acetyltransferase"/>
</dbReference>